<dbReference type="AlphaFoldDB" id="A0A5C3KD13"/>
<keyword evidence="1" id="KW-0812">Transmembrane</keyword>
<feature type="transmembrane region" description="Helical" evidence="1">
    <location>
        <begin position="42"/>
        <end position="63"/>
    </location>
</feature>
<evidence type="ECO:0000313" key="3">
    <source>
        <dbReference type="Proteomes" id="UP000307440"/>
    </source>
</evidence>
<keyword evidence="1" id="KW-0472">Membrane</keyword>
<proteinExistence type="predicted"/>
<name>A0A5C3KD13_COPMA</name>
<gene>
    <name evidence="2" type="ORF">FA15DRAFT_710575</name>
</gene>
<keyword evidence="3" id="KW-1185">Reference proteome</keyword>
<protein>
    <submittedName>
        <fullName evidence="2">Uncharacterized protein</fullName>
    </submittedName>
</protein>
<evidence type="ECO:0000313" key="2">
    <source>
        <dbReference type="EMBL" id="TFK17657.1"/>
    </source>
</evidence>
<evidence type="ECO:0000256" key="1">
    <source>
        <dbReference type="SAM" id="Phobius"/>
    </source>
</evidence>
<keyword evidence="1" id="KW-1133">Transmembrane helix</keyword>
<reference evidence="2 3" key="1">
    <citation type="journal article" date="2019" name="Nat. Ecol. Evol.">
        <title>Megaphylogeny resolves global patterns of mushroom evolution.</title>
        <authorList>
            <person name="Varga T."/>
            <person name="Krizsan K."/>
            <person name="Foldi C."/>
            <person name="Dima B."/>
            <person name="Sanchez-Garcia M."/>
            <person name="Sanchez-Ramirez S."/>
            <person name="Szollosi G.J."/>
            <person name="Szarkandi J.G."/>
            <person name="Papp V."/>
            <person name="Albert L."/>
            <person name="Andreopoulos W."/>
            <person name="Angelini C."/>
            <person name="Antonin V."/>
            <person name="Barry K.W."/>
            <person name="Bougher N.L."/>
            <person name="Buchanan P."/>
            <person name="Buyck B."/>
            <person name="Bense V."/>
            <person name="Catcheside P."/>
            <person name="Chovatia M."/>
            <person name="Cooper J."/>
            <person name="Damon W."/>
            <person name="Desjardin D."/>
            <person name="Finy P."/>
            <person name="Geml J."/>
            <person name="Haridas S."/>
            <person name="Hughes K."/>
            <person name="Justo A."/>
            <person name="Karasinski D."/>
            <person name="Kautmanova I."/>
            <person name="Kiss B."/>
            <person name="Kocsube S."/>
            <person name="Kotiranta H."/>
            <person name="LaButti K.M."/>
            <person name="Lechner B.E."/>
            <person name="Liimatainen K."/>
            <person name="Lipzen A."/>
            <person name="Lukacs Z."/>
            <person name="Mihaltcheva S."/>
            <person name="Morgado L.N."/>
            <person name="Niskanen T."/>
            <person name="Noordeloos M.E."/>
            <person name="Ohm R.A."/>
            <person name="Ortiz-Santana B."/>
            <person name="Ovrebo C."/>
            <person name="Racz N."/>
            <person name="Riley R."/>
            <person name="Savchenko A."/>
            <person name="Shiryaev A."/>
            <person name="Soop K."/>
            <person name="Spirin V."/>
            <person name="Szebenyi C."/>
            <person name="Tomsovsky M."/>
            <person name="Tulloss R.E."/>
            <person name="Uehling J."/>
            <person name="Grigoriev I.V."/>
            <person name="Vagvolgyi C."/>
            <person name="Papp T."/>
            <person name="Martin F.M."/>
            <person name="Miettinen O."/>
            <person name="Hibbett D.S."/>
            <person name="Nagy L.G."/>
        </authorList>
    </citation>
    <scope>NUCLEOTIDE SEQUENCE [LARGE SCALE GENOMIC DNA]</scope>
    <source>
        <strain evidence="2 3">CBS 121175</strain>
    </source>
</reference>
<dbReference type="Proteomes" id="UP000307440">
    <property type="component" value="Unassembled WGS sequence"/>
</dbReference>
<sequence length="159" mass="17540">MAQTSQILLSSPFDYLVAMLPQLPVPDHSSHDTGLSLLPRRLYLLSIIAGLAIVNIVTVSLTVGKPYNFVLGESQGILHSILACRLVRHLRKVGSRKTVDLDHSKILYDATFTTQEHTTLDSIRFEEVLPDALTVSEIFAGPIHTTQASWDLQVPVQAQ</sequence>
<dbReference type="EMBL" id="ML210478">
    <property type="protein sequence ID" value="TFK17657.1"/>
    <property type="molecule type" value="Genomic_DNA"/>
</dbReference>
<accession>A0A5C3KD13</accession>
<organism evidence="2 3">
    <name type="scientific">Coprinopsis marcescibilis</name>
    <name type="common">Agaric fungus</name>
    <name type="synonym">Psathyrella marcescibilis</name>
    <dbReference type="NCBI Taxonomy" id="230819"/>
    <lineage>
        <taxon>Eukaryota</taxon>
        <taxon>Fungi</taxon>
        <taxon>Dikarya</taxon>
        <taxon>Basidiomycota</taxon>
        <taxon>Agaricomycotina</taxon>
        <taxon>Agaricomycetes</taxon>
        <taxon>Agaricomycetidae</taxon>
        <taxon>Agaricales</taxon>
        <taxon>Agaricineae</taxon>
        <taxon>Psathyrellaceae</taxon>
        <taxon>Coprinopsis</taxon>
    </lineage>
</organism>